<dbReference type="PANTHER" id="PTHR21345:SF8">
    <property type="entry name" value="PROTEIN SPIRE HOMOLOG 1"/>
    <property type="match status" value="1"/>
</dbReference>
<organism evidence="3 4">
    <name type="scientific">Staurois parvus</name>
    <dbReference type="NCBI Taxonomy" id="386267"/>
    <lineage>
        <taxon>Eukaryota</taxon>
        <taxon>Metazoa</taxon>
        <taxon>Chordata</taxon>
        <taxon>Craniata</taxon>
        <taxon>Vertebrata</taxon>
        <taxon>Euteleostomi</taxon>
        <taxon>Amphibia</taxon>
        <taxon>Batrachia</taxon>
        <taxon>Anura</taxon>
        <taxon>Neobatrachia</taxon>
        <taxon>Ranoidea</taxon>
        <taxon>Ranidae</taxon>
        <taxon>Staurois</taxon>
    </lineage>
</organism>
<gene>
    <name evidence="3" type="ORF">SPARVUS_LOCUS1029007</name>
</gene>
<accession>A0ABN9ARV5</accession>
<feature type="signal peptide" evidence="2">
    <location>
        <begin position="1"/>
        <end position="21"/>
    </location>
</feature>
<feature type="chain" id="PRO_5045115600" evidence="2">
    <location>
        <begin position="22"/>
        <end position="162"/>
    </location>
</feature>
<name>A0ABN9ARV5_9NEOB</name>
<dbReference type="PANTHER" id="PTHR21345">
    <property type="entry name" value="SPIRE"/>
    <property type="match status" value="1"/>
</dbReference>
<reference evidence="3" key="1">
    <citation type="submission" date="2023-05" db="EMBL/GenBank/DDBJ databases">
        <authorList>
            <person name="Stuckert A."/>
        </authorList>
    </citation>
    <scope>NUCLEOTIDE SEQUENCE</scope>
</reference>
<keyword evidence="2" id="KW-0732">Signal</keyword>
<sequence length="162" mass="18617">MLSDKEIFLVHLVLHLPVLQTACVFTVLQKDEITFQAIFHTPHLFTGTFCLAERGESFLRPERPSTSHHRPPRSLPKLGSKSKSGEKSDDELQFPKELMEDWSTMEVCVDCKKFISDIISSSRRSLTLANKRARLKRKTQSFYLSSTGTSEYRPTERTINEI</sequence>
<evidence type="ECO:0000256" key="1">
    <source>
        <dbReference type="SAM" id="MobiDB-lite"/>
    </source>
</evidence>
<keyword evidence="4" id="KW-1185">Reference proteome</keyword>
<comment type="caution">
    <text evidence="3">The sequence shown here is derived from an EMBL/GenBank/DDBJ whole genome shotgun (WGS) entry which is preliminary data.</text>
</comment>
<feature type="region of interest" description="Disordered" evidence="1">
    <location>
        <begin position="60"/>
        <end position="94"/>
    </location>
</feature>
<evidence type="ECO:0000313" key="3">
    <source>
        <dbReference type="EMBL" id="CAI9536483.1"/>
    </source>
</evidence>
<proteinExistence type="predicted"/>
<protein>
    <submittedName>
        <fullName evidence="3">Uncharacterized protein</fullName>
    </submittedName>
</protein>
<evidence type="ECO:0000313" key="4">
    <source>
        <dbReference type="Proteomes" id="UP001162483"/>
    </source>
</evidence>
<evidence type="ECO:0000256" key="2">
    <source>
        <dbReference type="SAM" id="SignalP"/>
    </source>
</evidence>
<dbReference type="EMBL" id="CATNWA010000318">
    <property type="protein sequence ID" value="CAI9536483.1"/>
    <property type="molecule type" value="Genomic_DNA"/>
</dbReference>
<dbReference type="Proteomes" id="UP001162483">
    <property type="component" value="Unassembled WGS sequence"/>
</dbReference>
<dbReference type="InterPro" id="IPR029901">
    <property type="entry name" value="Spire"/>
</dbReference>